<feature type="domain" description="Spore protein YkvP/CgeB glycosyl transferase-like" evidence="1">
    <location>
        <begin position="228"/>
        <end position="303"/>
    </location>
</feature>
<name>A0A212PXK5_RHOAC</name>
<evidence type="ECO:0000259" key="1">
    <source>
        <dbReference type="Pfam" id="PF13524"/>
    </source>
</evidence>
<dbReference type="OrthoDB" id="3251881at2"/>
<evidence type="ECO:0000313" key="3">
    <source>
        <dbReference type="Proteomes" id="UP000198418"/>
    </source>
</evidence>
<dbReference type="Proteomes" id="UP000198418">
    <property type="component" value="Unassembled WGS sequence"/>
</dbReference>
<reference evidence="3" key="1">
    <citation type="submission" date="2017-06" db="EMBL/GenBank/DDBJ databases">
        <authorList>
            <person name="Varghese N."/>
            <person name="Submissions S."/>
        </authorList>
    </citation>
    <scope>NUCLEOTIDE SEQUENCE [LARGE SCALE GENOMIC DNA]</scope>
    <source>
        <strain evidence="3">DSM 137</strain>
    </source>
</reference>
<accession>A0A212PXK5</accession>
<gene>
    <name evidence="2" type="ORF">SAMN06265338_101125</name>
</gene>
<evidence type="ECO:0000313" key="2">
    <source>
        <dbReference type="EMBL" id="SNB51695.1"/>
    </source>
</evidence>
<dbReference type="Pfam" id="PF13524">
    <property type="entry name" value="Glyco_trans_1_2"/>
    <property type="match status" value="1"/>
</dbReference>
<dbReference type="RefSeq" id="WP_088518638.1">
    <property type="nucleotide sequence ID" value="NZ_FYDG01000001.1"/>
</dbReference>
<sequence length="338" mass="38440">MIGSTEASDGTSSDILLIAPLNFYSFAKALKSDLESGGRNVILANDEYPANMVGKIMGKMSLYKLLSWLTRMYFRKKFLNGKKYEICIIIKGRGLRAPLISDLKRASNRIVGYNFDSFAFNSSPLAWCKLVSKYATFDFDDAARYSLPRVDLFSFSKPIDADKKVTFEISAILRNHSERLGFVDKTLNSLCSKNAFIYIYELNFITFFINFVKNPYLYIKYWRFINFKSLPGEEYDRVLRESSFTIDFAHPKQSGITMRCFEAAAARTKIITNNRHVLKHPFFDQENVVVFDSGSAALRAAVTKIQGAMPPARHRSSHEFLQDLLSDPSASTIRSLNS</sequence>
<dbReference type="AlphaFoldDB" id="A0A212PXK5"/>
<organism evidence="2 3">
    <name type="scientific">Rhodoblastus acidophilus</name>
    <name type="common">Rhodopseudomonas acidophila</name>
    <dbReference type="NCBI Taxonomy" id="1074"/>
    <lineage>
        <taxon>Bacteria</taxon>
        <taxon>Pseudomonadati</taxon>
        <taxon>Pseudomonadota</taxon>
        <taxon>Alphaproteobacteria</taxon>
        <taxon>Hyphomicrobiales</taxon>
        <taxon>Rhodoblastaceae</taxon>
        <taxon>Rhodoblastus</taxon>
    </lineage>
</organism>
<dbReference type="InterPro" id="IPR055259">
    <property type="entry name" value="YkvP/CgeB_Glyco_trans-like"/>
</dbReference>
<keyword evidence="3" id="KW-1185">Reference proteome</keyword>
<proteinExistence type="predicted"/>
<dbReference type="EMBL" id="FYDG01000001">
    <property type="protein sequence ID" value="SNB51695.1"/>
    <property type="molecule type" value="Genomic_DNA"/>
</dbReference>
<protein>
    <recommendedName>
        <fullName evidence="1">Spore protein YkvP/CgeB glycosyl transferase-like domain-containing protein</fullName>
    </recommendedName>
</protein>